<sequence>MSPWRDWVIQSFNQNLPYNDFIIWQLAGDLLPNPTREQLIATAFNRNHQQNMEGGIVDEEFRIEYVADRINTTSQAFMALTAECARCHDHKFDPISQKEYFQMFSFFNNVKEAGQISWDNAMPVPTLLLTTKEEDKIIAYLNNQTAQKENQLKQVQQQEASKAEAWINTGGYKNGLRKTFPNDMVAHFSLKGNLNNSVKKGEPGSMRRGLGGPIIEKPVFTNTEKGKSVLLNGDTWVDCGKTATYSKSEPFSVGIWVNIPKALKDGVIFHRCSSSQLYNYRGFSLGVTNHLLELKMAHTAPYNAIIEFSKQPVPKDKWIQLTVTYDGSGKAAGYKVFLNGAEIATTVDQDNLYKDIMLNETLGLQIGAWDRGKGLTNGKVNDVVVFDRALTGIEVKQLSDAGTFETIIRKEPSTLTAQERTALKEYFLSNTSDTIQKLKEELKEIRMAKADTVEPIRELMIMQEMEKPRPAYILDRGVYDSPTEKVTPDVPEAIFPMQANLPRNRLGFAKWLTHPDHPLTARVAVNRYWQLFFGKGLVKTTEDFGNQGELPSHPELLDWLSVQFVKSGWNVKALLKMMVMSATYRQSSVIDKKLLEKDPENILLARSSPSRLTAEMIRDNALFASQLLNDTIGGRSVYPYQPPDLWRMTGTYYPQDKGRDVYRRGLYTVWRRSSPNPTQATFDVGIRTSCMVRRQKTNTPLQALITLNDPTFVEAAKVLGEKMTRMNNDKAGISYAFRSLTGRKPTNKELALLVQLQQVQYQKFKTHPAKMSGWLNAGMYKIDSTLPKEKLAANAVVASSIINTDASITKR</sequence>
<reference evidence="3 4" key="1">
    <citation type="submission" date="2022-02" db="EMBL/GenBank/DDBJ databases">
        <authorList>
            <person name="Min J."/>
        </authorList>
    </citation>
    <scope>NUCLEOTIDE SEQUENCE [LARGE SCALE GENOMIC DNA]</scope>
    <source>
        <strain evidence="3 4">GR10-1</strain>
    </source>
</reference>
<dbReference type="InterPro" id="IPR013320">
    <property type="entry name" value="ConA-like_dom_sf"/>
</dbReference>
<evidence type="ECO:0000259" key="2">
    <source>
        <dbReference type="Pfam" id="PF07587"/>
    </source>
</evidence>
<dbReference type="InterPro" id="IPR011444">
    <property type="entry name" value="DUF1549"/>
</dbReference>
<dbReference type="Pfam" id="PF07587">
    <property type="entry name" value="PSD1"/>
    <property type="match status" value="1"/>
</dbReference>
<comment type="caution">
    <text evidence="3">The sequence shown here is derived from an EMBL/GenBank/DDBJ whole genome shotgun (WGS) entry which is preliminary data.</text>
</comment>
<feature type="domain" description="DUF1553" evidence="2">
    <location>
        <begin position="504"/>
        <end position="755"/>
    </location>
</feature>
<evidence type="ECO:0000313" key="4">
    <source>
        <dbReference type="Proteomes" id="UP001202248"/>
    </source>
</evidence>
<dbReference type="Pfam" id="PF07583">
    <property type="entry name" value="PSCyt2"/>
    <property type="match status" value="1"/>
</dbReference>
<organism evidence="3 4">
    <name type="scientific">Niabella ginsengisoli</name>
    <dbReference type="NCBI Taxonomy" id="522298"/>
    <lineage>
        <taxon>Bacteria</taxon>
        <taxon>Pseudomonadati</taxon>
        <taxon>Bacteroidota</taxon>
        <taxon>Chitinophagia</taxon>
        <taxon>Chitinophagales</taxon>
        <taxon>Chitinophagaceae</taxon>
        <taxon>Niabella</taxon>
    </lineage>
</organism>
<proteinExistence type="predicted"/>
<feature type="domain" description="DUF1549" evidence="1">
    <location>
        <begin position="2"/>
        <end position="111"/>
    </location>
</feature>
<dbReference type="PANTHER" id="PTHR35889:SF3">
    <property type="entry name" value="F-BOX DOMAIN-CONTAINING PROTEIN"/>
    <property type="match status" value="1"/>
</dbReference>
<accession>A0ABS9SGK7</accession>
<protein>
    <submittedName>
        <fullName evidence="3">DUF1553 domain-containing protein</fullName>
    </submittedName>
</protein>
<dbReference type="Pfam" id="PF13385">
    <property type="entry name" value="Laminin_G_3"/>
    <property type="match status" value="1"/>
</dbReference>
<dbReference type="SUPFAM" id="SSF49899">
    <property type="entry name" value="Concanavalin A-like lectins/glucanases"/>
    <property type="match status" value="1"/>
</dbReference>
<name>A0ABS9SGK7_9BACT</name>
<dbReference type="Proteomes" id="UP001202248">
    <property type="component" value="Unassembled WGS sequence"/>
</dbReference>
<dbReference type="Gene3D" id="2.60.120.200">
    <property type="match status" value="1"/>
</dbReference>
<dbReference type="InterPro" id="IPR022655">
    <property type="entry name" value="DUF1553"/>
</dbReference>
<dbReference type="PANTHER" id="PTHR35889">
    <property type="entry name" value="CYCLOINULO-OLIGOSACCHARIDE FRUCTANOTRANSFERASE-RELATED"/>
    <property type="match status" value="1"/>
</dbReference>
<dbReference type="EMBL" id="JAKWBL010000001">
    <property type="protein sequence ID" value="MCH5597496.1"/>
    <property type="molecule type" value="Genomic_DNA"/>
</dbReference>
<evidence type="ECO:0000259" key="1">
    <source>
        <dbReference type="Pfam" id="PF07583"/>
    </source>
</evidence>
<keyword evidence="4" id="KW-1185">Reference proteome</keyword>
<gene>
    <name evidence="3" type="ORF">MKP09_06040</name>
</gene>
<evidence type="ECO:0000313" key="3">
    <source>
        <dbReference type="EMBL" id="MCH5597496.1"/>
    </source>
</evidence>